<dbReference type="RefSeq" id="WP_068872762.1">
    <property type="nucleotide sequence ID" value="NZ_MCRM02000017.1"/>
</dbReference>
<protein>
    <recommendedName>
        <fullName evidence="6">DUF481 domain-containing protein</fullName>
    </recommendedName>
</protein>
<name>A0ABX4YFY8_9LEPT</name>
<evidence type="ECO:0000313" key="4">
    <source>
        <dbReference type="EMBL" id="PNV74158.1"/>
    </source>
</evidence>
<keyword evidence="5" id="KW-1185">Reference proteome</keyword>
<keyword evidence="1" id="KW-0175">Coiled coil</keyword>
<gene>
    <name evidence="4" type="ORF">BES34_015000</name>
</gene>
<evidence type="ECO:0000313" key="5">
    <source>
        <dbReference type="Proteomes" id="UP000094669"/>
    </source>
</evidence>
<feature type="signal peptide" evidence="3">
    <location>
        <begin position="1"/>
        <end position="23"/>
    </location>
</feature>
<evidence type="ECO:0000256" key="2">
    <source>
        <dbReference type="SAM" id="MobiDB-lite"/>
    </source>
</evidence>
<dbReference type="EMBL" id="MCRM02000017">
    <property type="protein sequence ID" value="PNV74158.1"/>
    <property type="molecule type" value="Genomic_DNA"/>
</dbReference>
<feature type="coiled-coil region" evidence="1">
    <location>
        <begin position="101"/>
        <end position="130"/>
    </location>
</feature>
<feature type="region of interest" description="Disordered" evidence="2">
    <location>
        <begin position="71"/>
        <end position="91"/>
    </location>
</feature>
<reference evidence="4" key="1">
    <citation type="submission" date="2018-01" db="EMBL/GenBank/DDBJ databases">
        <title>Genomic characterization of Leptospira inadai serogroup Lyme isolated from captured rat in Brazil and comparative analysis with human reference strain.</title>
        <authorList>
            <person name="Moreno L.Z."/>
            <person name="Loureiro A.P."/>
            <person name="Miraglia F."/>
            <person name="Kremer F.S."/>
            <person name="Eslabao M.R."/>
            <person name="Dellagostin O.A."/>
            <person name="Lilenbaum W."/>
            <person name="Moreno A.M."/>
        </authorList>
    </citation>
    <scope>NUCLEOTIDE SEQUENCE [LARGE SCALE GENOMIC DNA]</scope>
    <source>
        <strain evidence="4">M34/99</strain>
    </source>
</reference>
<organism evidence="4 5">
    <name type="scientific">Leptospira inadai serovar Lyme</name>
    <dbReference type="NCBI Taxonomy" id="293084"/>
    <lineage>
        <taxon>Bacteria</taxon>
        <taxon>Pseudomonadati</taxon>
        <taxon>Spirochaetota</taxon>
        <taxon>Spirochaetia</taxon>
        <taxon>Leptospirales</taxon>
        <taxon>Leptospiraceae</taxon>
        <taxon>Leptospira</taxon>
    </lineage>
</organism>
<evidence type="ECO:0008006" key="6">
    <source>
        <dbReference type="Google" id="ProtNLM"/>
    </source>
</evidence>
<evidence type="ECO:0000256" key="1">
    <source>
        <dbReference type="SAM" id="Coils"/>
    </source>
</evidence>
<sequence>MKRLCSKVVICLCLLLPCTFILAEQQSVFLRNGKILKGEIINQTATAIQLKLQDGSVVEIIKASILRISFRDPPPPKQEEKVEPSPEELEAARKLEEETAAKLVEDAKRNALAEEKKAKRQKEIDDAKRHSLEFYTGFGQGSYHYQTLDYYEKFSNFVALTNNGTGPIFGSPQTKGKTPLSVSLRYSLNRFVLEAGGFSFQNTVTQAAPGTVNSAGPGTPNQPILAQGTFPETFKQIYAQISYSVYPHPKYDVRPILGYQSVWQKSPDTSTFAFSPAIPGTNNLTEKREMIVADHLHGPSFGIAFDTKLGEKWEARTEIQAYSLKGDSQGNFNNYSMISNSGSNTYSYFDSFRLLNEWSAKGSSISGKLIYKWKYGIRFWVGFQSTKIQYALKSTRVEITQNNPESPGELLLQQIIVNSVTQGYAGASTTSAIFFGVGYSLDFKK</sequence>
<keyword evidence="3" id="KW-0732">Signal</keyword>
<accession>A0ABX4YFY8</accession>
<dbReference type="Proteomes" id="UP000094669">
    <property type="component" value="Unassembled WGS sequence"/>
</dbReference>
<feature type="chain" id="PRO_5047545123" description="DUF481 domain-containing protein" evidence="3">
    <location>
        <begin position="24"/>
        <end position="445"/>
    </location>
</feature>
<comment type="caution">
    <text evidence="4">The sequence shown here is derived from an EMBL/GenBank/DDBJ whole genome shotgun (WGS) entry which is preliminary data.</text>
</comment>
<feature type="compositionally biased region" description="Basic and acidic residues" evidence="2">
    <location>
        <begin position="77"/>
        <end position="91"/>
    </location>
</feature>
<proteinExistence type="predicted"/>
<evidence type="ECO:0000256" key="3">
    <source>
        <dbReference type="SAM" id="SignalP"/>
    </source>
</evidence>
<dbReference type="NCBIfam" id="NF047433">
    <property type="entry name" value="Lepto_7_Nterm"/>
    <property type="match status" value="1"/>
</dbReference>